<dbReference type="InterPro" id="IPR011051">
    <property type="entry name" value="RmlC_Cupin_sf"/>
</dbReference>
<proteinExistence type="predicted"/>
<dbReference type="InterPro" id="IPR047183">
    <property type="entry name" value="GDO-like"/>
</dbReference>
<accession>A0A6C0KGF9</accession>
<name>A0A6C0KGF9_9ZZZZ</name>
<dbReference type="InterPro" id="IPR014710">
    <property type="entry name" value="RmlC-like_jellyroll"/>
</dbReference>
<protein>
    <recommendedName>
        <fullName evidence="2">Cupin</fullName>
    </recommendedName>
</protein>
<evidence type="ECO:0000313" key="1">
    <source>
        <dbReference type="EMBL" id="QHU17082.1"/>
    </source>
</evidence>
<reference evidence="1" key="1">
    <citation type="journal article" date="2020" name="Nature">
        <title>Giant virus diversity and host interactions through global metagenomics.</title>
        <authorList>
            <person name="Schulz F."/>
            <person name="Roux S."/>
            <person name="Paez-Espino D."/>
            <person name="Jungbluth S."/>
            <person name="Walsh D.A."/>
            <person name="Denef V.J."/>
            <person name="McMahon K.D."/>
            <person name="Konstantinidis K.T."/>
            <person name="Eloe-Fadrosh E.A."/>
            <person name="Kyrpides N.C."/>
            <person name="Woyke T."/>
        </authorList>
    </citation>
    <scope>NUCLEOTIDE SEQUENCE</scope>
    <source>
        <strain evidence="1">GVMAG-S-3300012000-57</strain>
    </source>
</reference>
<dbReference type="SUPFAM" id="SSF51182">
    <property type="entry name" value="RmlC-like cupins"/>
    <property type="match status" value="1"/>
</dbReference>
<organism evidence="1">
    <name type="scientific">viral metagenome</name>
    <dbReference type="NCBI Taxonomy" id="1070528"/>
    <lineage>
        <taxon>unclassified sequences</taxon>
        <taxon>metagenomes</taxon>
        <taxon>organismal metagenomes</taxon>
    </lineage>
</organism>
<dbReference type="PANTHER" id="PTHR41517">
    <property type="entry name" value="1,2-DIOXYGENASE PROTEIN-RELATED"/>
    <property type="match status" value="1"/>
</dbReference>
<dbReference type="GO" id="GO:0051213">
    <property type="term" value="F:dioxygenase activity"/>
    <property type="evidence" value="ECO:0007669"/>
    <property type="project" value="InterPro"/>
</dbReference>
<dbReference type="Gene3D" id="2.60.120.10">
    <property type="entry name" value="Jelly Rolls"/>
    <property type="match status" value="1"/>
</dbReference>
<evidence type="ECO:0008006" key="2">
    <source>
        <dbReference type="Google" id="ProtNLM"/>
    </source>
</evidence>
<sequence>MSEYIQAYEYESNVNPLLNNVPIITKNVNDCGLGMHCIDNGSVYRVSYKATSPNLLASFIILDEDKDGNEAHQFRFDASNGILDTEINAASHLFYVLQGKCRFTFSEQVYTRGEEYGETYIDTIYKEFMVESGEIFICPTFLALKITNMLENEKTEIYYVNDSPLLNYLGAEAQNKVFQPCVYNNAFLQEKLQELSDPKKNRKGILLSNTDTERIGINTITPTLWALYNELPPNTAQRPHKHNSVALDLCIGCSDSENVYTLMGDTLDEEGNIVNPTKVHWKQGVMFTTPPGLWHSHHNDGITYAYVLPIQDAGLLLYQRILGIVLK</sequence>
<dbReference type="PANTHER" id="PTHR41517:SF1">
    <property type="entry name" value="CUPIN"/>
    <property type="match status" value="1"/>
</dbReference>
<dbReference type="EMBL" id="MN740898">
    <property type="protein sequence ID" value="QHU17082.1"/>
    <property type="molecule type" value="Genomic_DNA"/>
</dbReference>
<dbReference type="AlphaFoldDB" id="A0A6C0KGF9"/>